<evidence type="ECO:0000256" key="3">
    <source>
        <dbReference type="ARBA" id="ARBA00022692"/>
    </source>
</evidence>
<accession>I4C1X7</accession>
<feature type="transmembrane region" description="Helical" evidence="7">
    <location>
        <begin position="283"/>
        <end position="305"/>
    </location>
</feature>
<dbReference type="RefSeq" id="WP_014808724.1">
    <property type="nucleotide sequence ID" value="NC_018025.1"/>
</dbReference>
<protein>
    <submittedName>
        <fullName evidence="8">Amino acid/amide ABC transporter membrane protein 2, HAAT family</fullName>
    </submittedName>
</protein>
<dbReference type="Proteomes" id="UP000006055">
    <property type="component" value="Chromosome"/>
</dbReference>
<dbReference type="PANTHER" id="PTHR30482:SF17">
    <property type="entry name" value="ABC TRANSPORTER ATP-BINDING PROTEIN"/>
    <property type="match status" value="1"/>
</dbReference>
<evidence type="ECO:0000313" key="9">
    <source>
        <dbReference type="Proteomes" id="UP000006055"/>
    </source>
</evidence>
<feature type="compositionally biased region" description="Polar residues" evidence="6">
    <location>
        <begin position="321"/>
        <end position="344"/>
    </location>
</feature>
<keyword evidence="5 7" id="KW-0472">Membrane</keyword>
<feature type="transmembrane region" description="Helical" evidence="7">
    <location>
        <begin position="206"/>
        <end position="229"/>
    </location>
</feature>
<evidence type="ECO:0000256" key="1">
    <source>
        <dbReference type="ARBA" id="ARBA00004651"/>
    </source>
</evidence>
<evidence type="ECO:0000313" key="8">
    <source>
        <dbReference type="EMBL" id="AFM23568.1"/>
    </source>
</evidence>
<evidence type="ECO:0000256" key="5">
    <source>
        <dbReference type="ARBA" id="ARBA00023136"/>
    </source>
</evidence>
<feature type="transmembrane region" description="Helical" evidence="7">
    <location>
        <begin position="249"/>
        <end position="271"/>
    </location>
</feature>
<keyword evidence="3 7" id="KW-0812">Transmembrane</keyword>
<evidence type="ECO:0000256" key="6">
    <source>
        <dbReference type="SAM" id="MobiDB-lite"/>
    </source>
</evidence>
<name>I4C1X7_DESTA</name>
<evidence type="ECO:0000256" key="2">
    <source>
        <dbReference type="ARBA" id="ARBA00022475"/>
    </source>
</evidence>
<reference evidence="9" key="1">
    <citation type="submission" date="2012-06" db="EMBL/GenBank/DDBJ databases">
        <title>Complete sequence of chromosome of Desulfomonile tiedjei DSM 6799.</title>
        <authorList>
            <person name="Lucas S."/>
            <person name="Copeland A."/>
            <person name="Lapidus A."/>
            <person name="Glavina del Rio T."/>
            <person name="Dalin E."/>
            <person name="Tice H."/>
            <person name="Bruce D."/>
            <person name="Goodwin L."/>
            <person name="Pitluck S."/>
            <person name="Peters L."/>
            <person name="Ovchinnikova G."/>
            <person name="Zeytun A."/>
            <person name="Lu M."/>
            <person name="Kyrpides N."/>
            <person name="Mavromatis K."/>
            <person name="Ivanova N."/>
            <person name="Brettin T."/>
            <person name="Detter J.C."/>
            <person name="Han C."/>
            <person name="Larimer F."/>
            <person name="Land M."/>
            <person name="Hauser L."/>
            <person name="Markowitz V."/>
            <person name="Cheng J.-F."/>
            <person name="Hugenholtz P."/>
            <person name="Woyke T."/>
            <person name="Wu D."/>
            <person name="Spring S."/>
            <person name="Schroeder M."/>
            <person name="Brambilla E."/>
            <person name="Klenk H.-P."/>
            <person name="Eisen J.A."/>
        </authorList>
    </citation>
    <scope>NUCLEOTIDE SEQUENCE [LARGE SCALE GENOMIC DNA]</scope>
    <source>
        <strain evidence="9">ATCC 49306 / DSM 6799 / DCB-1</strain>
    </source>
</reference>
<feature type="region of interest" description="Disordered" evidence="6">
    <location>
        <begin position="319"/>
        <end position="344"/>
    </location>
</feature>
<dbReference type="CDD" id="cd06581">
    <property type="entry name" value="TM_PBP1_LivM_like"/>
    <property type="match status" value="1"/>
</dbReference>
<keyword evidence="4 7" id="KW-1133">Transmembrane helix</keyword>
<dbReference type="AlphaFoldDB" id="I4C1X7"/>
<keyword evidence="2" id="KW-1003">Cell membrane</keyword>
<organism evidence="8 9">
    <name type="scientific">Desulfomonile tiedjei (strain ATCC 49306 / DSM 6799 / DCB-1)</name>
    <dbReference type="NCBI Taxonomy" id="706587"/>
    <lineage>
        <taxon>Bacteria</taxon>
        <taxon>Pseudomonadati</taxon>
        <taxon>Thermodesulfobacteriota</taxon>
        <taxon>Desulfomonilia</taxon>
        <taxon>Desulfomonilales</taxon>
        <taxon>Desulfomonilaceae</taxon>
        <taxon>Desulfomonile</taxon>
    </lineage>
</organism>
<dbReference type="HOGENOM" id="CLU_031365_0_1_7"/>
<feature type="transmembrane region" description="Helical" evidence="7">
    <location>
        <begin position="57"/>
        <end position="75"/>
    </location>
</feature>
<feature type="transmembrane region" description="Helical" evidence="7">
    <location>
        <begin position="7"/>
        <end position="25"/>
    </location>
</feature>
<dbReference type="EMBL" id="CP003360">
    <property type="protein sequence ID" value="AFM23568.1"/>
    <property type="molecule type" value="Genomic_DNA"/>
</dbReference>
<feature type="transmembrane region" description="Helical" evidence="7">
    <location>
        <begin position="31"/>
        <end position="50"/>
    </location>
</feature>
<dbReference type="InterPro" id="IPR043428">
    <property type="entry name" value="LivM-like"/>
</dbReference>
<dbReference type="GO" id="GO:0005886">
    <property type="term" value="C:plasma membrane"/>
    <property type="evidence" value="ECO:0007669"/>
    <property type="project" value="UniProtKB-SubCell"/>
</dbReference>
<sequence length="344" mass="36619">MSSKTKTVIFLFSLVAAFALLPFILSTYRLGLVTSALILAILAMSANLLLGYLGLASVGQAAFFGVAAYAVAIFTRSVDGAAWSAIGMGLITALAAGVLFGPLAIRTRDIFFLVIMLAFCQILYGVAYSWRTITGGDDGLPGLVRPELIAGISLDTPLGYYIFVVIVFLMITGAFWMLVNSPFGLVLKGIKDSEVRMRALGYNVWLYKYLAFIISALIGGISGVLHAYFYGCPNPADFSLIHSSSALLMVILGGPGTLFGPLVGSLIIVFVRDIVSSITDRWLIVLGLAYVCTVLFFPDGLLGTIGKWAEPKISEVKDQAAASTNTPLEAQSTADTLLPTNPSE</sequence>
<proteinExistence type="predicted"/>
<dbReference type="PANTHER" id="PTHR30482">
    <property type="entry name" value="HIGH-AFFINITY BRANCHED-CHAIN AMINO ACID TRANSPORT SYSTEM PERMEASE"/>
    <property type="match status" value="1"/>
</dbReference>
<dbReference type="eggNOG" id="COG4177">
    <property type="taxonomic scope" value="Bacteria"/>
</dbReference>
<feature type="transmembrane region" description="Helical" evidence="7">
    <location>
        <begin position="158"/>
        <end position="179"/>
    </location>
</feature>
<dbReference type="GO" id="GO:0015658">
    <property type="term" value="F:branched-chain amino acid transmembrane transporter activity"/>
    <property type="evidence" value="ECO:0007669"/>
    <property type="project" value="InterPro"/>
</dbReference>
<evidence type="ECO:0000256" key="4">
    <source>
        <dbReference type="ARBA" id="ARBA00022989"/>
    </source>
</evidence>
<evidence type="ECO:0000256" key="7">
    <source>
        <dbReference type="SAM" id="Phobius"/>
    </source>
</evidence>
<feature type="transmembrane region" description="Helical" evidence="7">
    <location>
        <begin position="110"/>
        <end position="130"/>
    </location>
</feature>
<gene>
    <name evidence="8" type="ordered locus">Desti_0844</name>
</gene>
<dbReference type="STRING" id="706587.Desti_0844"/>
<dbReference type="OrthoDB" id="9780757at2"/>
<comment type="subcellular location">
    <subcellularLocation>
        <location evidence="1">Cell membrane</location>
        <topology evidence="1">Multi-pass membrane protein</topology>
    </subcellularLocation>
</comment>
<keyword evidence="9" id="KW-1185">Reference proteome</keyword>
<dbReference type="Pfam" id="PF02653">
    <property type="entry name" value="BPD_transp_2"/>
    <property type="match status" value="1"/>
</dbReference>
<dbReference type="InterPro" id="IPR001851">
    <property type="entry name" value="ABC_transp_permease"/>
</dbReference>
<dbReference type="KEGG" id="dti:Desti_0844"/>
<feature type="transmembrane region" description="Helical" evidence="7">
    <location>
        <begin position="81"/>
        <end position="103"/>
    </location>
</feature>